<keyword evidence="1" id="KW-1003">Cell membrane</keyword>
<reference evidence="13 14" key="3">
    <citation type="submission" date="2018-08" db="EMBL/GenBank/DDBJ databases">
        <title>A genome reference for cultivated species of the human gut microbiota.</title>
        <authorList>
            <person name="Zou Y."/>
            <person name="Xue W."/>
            <person name="Luo G."/>
        </authorList>
    </citation>
    <scope>NUCLEOTIDE SEQUENCE [LARGE SCALE GENOMIC DNA]</scope>
    <source>
        <strain evidence="10 13">AF28-15</strain>
        <strain evidence="11 14">AM27-11</strain>
    </source>
</reference>
<proteinExistence type="predicted"/>
<evidence type="ECO:0000256" key="5">
    <source>
        <dbReference type="ARBA" id="ARBA00022801"/>
    </source>
</evidence>
<dbReference type="InterPro" id="IPR006741">
    <property type="entry name" value="AgrB"/>
</dbReference>
<sequence>MRKITARIVHFFIESKVIDETDQEIYEYGLEILSENVMLTVFLILFGVAIGRGVETGIFLFSFCWLRRFCGGYHAKTKRGCHIATFITYIVFLIEIVHFYKVINKYMVEIYFVCLAIIILYAPVQHKNKILSESMHRKNRLKAIVYTLLFGVIIYIFKIEFPVVSFAVLGTLIQVALLMIIGRREKGD</sequence>
<feature type="transmembrane region" description="Helical" evidence="8">
    <location>
        <begin position="140"/>
        <end position="157"/>
    </location>
</feature>
<dbReference type="EMBL" id="QSKW01000006">
    <property type="protein sequence ID" value="RHE98855.1"/>
    <property type="molecule type" value="Genomic_DNA"/>
</dbReference>
<accession>A0A0M6WP69</accession>
<evidence type="ECO:0000313" key="10">
    <source>
        <dbReference type="EMBL" id="RGQ52897.1"/>
    </source>
</evidence>
<dbReference type="GO" id="GO:0009372">
    <property type="term" value="P:quorum sensing"/>
    <property type="evidence" value="ECO:0007669"/>
    <property type="project" value="UniProtKB-KW"/>
</dbReference>
<keyword evidence="3" id="KW-0645">Protease</keyword>
<evidence type="ECO:0000313" key="12">
    <source>
        <dbReference type="Proteomes" id="UP000049828"/>
    </source>
</evidence>
<evidence type="ECO:0000256" key="8">
    <source>
        <dbReference type="SAM" id="Phobius"/>
    </source>
</evidence>
<keyword evidence="7 8" id="KW-0472">Membrane</keyword>
<dbReference type="GO" id="GO:0008233">
    <property type="term" value="F:peptidase activity"/>
    <property type="evidence" value="ECO:0007669"/>
    <property type="project" value="UniProtKB-KW"/>
</dbReference>
<dbReference type="GO" id="GO:0016020">
    <property type="term" value="C:membrane"/>
    <property type="evidence" value="ECO:0007669"/>
    <property type="project" value="InterPro"/>
</dbReference>
<evidence type="ECO:0000256" key="1">
    <source>
        <dbReference type="ARBA" id="ARBA00022475"/>
    </source>
</evidence>
<evidence type="ECO:0008006" key="15">
    <source>
        <dbReference type="Google" id="ProtNLM"/>
    </source>
</evidence>
<evidence type="ECO:0000256" key="6">
    <source>
        <dbReference type="ARBA" id="ARBA00022989"/>
    </source>
</evidence>
<dbReference type="AlphaFoldDB" id="A0A0M6WP69"/>
<evidence type="ECO:0000313" key="14">
    <source>
        <dbReference type="Proteomes" id="UP000286271"/>
    </source>
</evidence>
<feature type="transmembrane region" description="Helical" evidence="8">
    <location>
        <begin position="81"/>
        <end position="100"/>
    </location>
</feature>
<dbReference type="Pfam" id="PF04647">
    <property type="entry name" value="AgrB"/>
    <property type="match status" value="1"/>
</dbReference>
<evidence type="ECO:0000313" key="9">
    <source>
        <dbReference type="EMBL" id="CRL38704.1"/>
    </source>
</evidence>
<dbReference type="Proteomes" id="UP000283738">
    <property type="component" value="Unassembled WGS sequence"/>
</dbReference>
<dbReference type="GO" id="GO:0006508">
    <property type="term" value="P:proteolysis"/>
    <property type="evidence" value="ECO:0007669"/>
    <property type="project" value="UniProtKB-KW"/>
</dbReference>
<dbReference type="EMBL" id="CVRS01000073">
    <property type="protein sequence ID" value="CRL38704.1"/>
    <property type="molecule type" value="Genomic_DNA"/>
</dbReference>
<name>A0A0M6WP69_9FIRM</name>
<gene>
    <name evidence="11" type="ORF">DW707_05860</name>
    <name evidence="10" type="ORF">DWY96_03610</name>
    <name evidence="9" type="ORF">RIL183_23071</name>
</gene>
<evidence type="ECO:0000313" key="13">
    <source>
        <dbReference type="Proteomes" id="UP000283738"/>
    </source>
</evidence>
<evidence type="ECO:0000256" key="7">
    <source>
        <dbReference type="ARBA" id="ARBA00023136"/>
    </source>
</evidence>
<evidence type="ECO:0000256" key="3">
    <source>
        <dbReference type="ARBA" id="ARBA00022670"/>
    </source>
</evidence>
<dbReference type="Proteomes" id="UP000286271">
    <property type="component" value="Unassembled WGS sequence"/>
</dbReference>
<keyword evidence="4 8" id="KW-0812">Transmembrane</keyword>
<dbReference type="EMBL" id="QRTF01000005">
    <property type="protein sequence ID" value="RGQ52897.1"/>
    <property type="molecule type" value="Genomic_DNA"/>
</dbReference>
<dbReference type="Proteomes" id="UP000049828">
    <property type="component" value="Unassembled WGS sequence"/>
</dbReference>
<feature type="transmembrane region" description="Helical" evidence="8">
    <location>
        <begin position="106"/>
        <end position="124"/>
    </location>
</feature>
<organism evidence="9 12">
    <name type="scientific">Roseburia inulinivorans</name>
    <dbReference type="NCBI Taxonomy" id="360807"/>
    <lineage>
        <taxon>Bacteria</taxon>
        <taxon>Bacillati</taxon>
        <taxon>Bacillota</taxon>
        <taxon>Clostridia</taxon>
        <taxon>Lachnospirales</taxon>
        <taxon>Lachnospiraceae</taxon>
        <taxon>Roseburia</taxon>
    </lineage>
</organism>
<reference evidence="12" key="2">
    <citation type="submission" date="2015-05" db="EMBL/GenBank/DDBJ databases">
        <authorList>
            <consortium name="Pathogen Informatics"/>
        </authorList>
    </citation>
    <scope>NUCLEOTIDE SEQUENCE [LARGE SCALE GENOMIC DNA]</scope>
    <source>
        <strain evidence="12">L1-83</strain>
    </source>
</reference>
<reference evidence="9" key="1">
    <citation type="submission" date="2015-05" db="EMBL/GenBank/DDBJ databases">
        <authorList>
            <person name="Wang D.B."/>
            <person name="Wang M."/>
        </authorList>
    </citation>
    <scope>NUCLEOTIDE SEQUENCE [LARGE SCALE GENOMIC DNA]</scope>
    <source>
        <strain evidence="9">L1-83</strain>
    </source>
</reference>
<keyword evidence="2" id="KW-0673">Quorum sensing</keyword>
<keyword evidence="6 8" id="KW-1133">Transmembrane helix</keyword>
<dbReference type="OrthoDB" id="9815055at2"/>
<evidence type="ECO:0000313" key="11">
    <source>
        <dbReference type="EMBL" id="RHE98855.1"/>
    </source>
</evidence>
<feature type="transmembrane region" description="Helical" evidence="8">
    <location>
        <begin position="37"/>
        <end position="61"/>
    </location>
</feature>
<dbReference type="SMART" id="SM00793">
    <property type="entry name" value="AgrB"/>
    <property type="match status" value="1"/>
</dbReference>
<keyword evidence="12" id="KW-1185">Reference proteome</keyword>
<dbReference type="RefSeq" id="WP_055039750.1">
    <property type="nucleotide sequence ID" value="NZ_CVRS01000073.1"/>
</dbReference>
<keyword evidence="5" id="KW-0378">Hydrolase</keyword>
<evidence type="ECO:0000256" key="2">
    <source>
        <dbReference type="ARBA" id="ARBA00022654"/>
    </source>
</evidence>
<evidence type="ECO:0000256" key="4">
    <source>
        <dbReference type="ARBA" id="ARBA00022692"/>
    </source>
</evidence>
<protein>
    <recommendedName>
        <fullName evidence="15">Accessory gene regulator protein</fullName>
    </recommendedName>
</protein>